<feature type="repeat" description="Solcar" evidence="9">
    <location>
        <begin position="214"/>
        <end position="311"/>
    </location>
</feature>
<dbReference type="Gene3D" id="1.50.40.10">
    <property type="entry name" value="Mitochondrial carrier domain"/>
    <property type="match status" value="1"/>
</dbReference>
<dbReference type="GO" id="GO:0000064">
    <property type="term" value="F:L-ornithine transmembrane transporter activity"/>
    <property type="evidence" value="ECO:0007669"/>
    <property type="project" value="TreeGrafter"/>
</dbReference>
<evidence type="ECO:0000256" key="2">
    <source>
        <dbReference type="ARBA" id="ARBA00006375"/>
    </source>
</evidence>
<comment type="similarity">
    <text evidence="2 10">Belongs to the mitochondrial carrier (TC 2.A.29) family.</text>
</comment>
<name>A0A0C3F5V7_PILCF</name>
<dbReference type="STRING" id="765440.A0A0C3F5V7"/>
<dbReference type="PANTHER" id="PTHR45624">
    <property type="entry name" value="MITOCHONDRIAL BASIC AMINO ACIDS TRANSPORTER-RELATED"/>
    <property type="match status" value="1"/>
</dbReference>
<keyword evidence="6 11" id="KW-1133">Transmembrane helix</keyword>
<feature type="repeat" description="Solcar" evidence="9">
    <location>
        <begin position="113"/>
        <end position="203"/>
    </location>
</feature>
<evidence type="ECO:0000256" key="11">
    <source>
        <dbReference type="SAM" id="Phobius"/>
    </source>
</evidence>
<dbReference type="OrthoDB" id="193856at2759"/>
<evidence type="ECO:0000256" key="1">
    <source>
        <dbReference type="ARBA" id="ARBA00004225"/>
    </source>
</evidence>
<dbReference type="EMBL" id="KN833047">
    <property type="protein sequence ID" value="KIM75409.1"/>
    <property type="molecule type" value="Genomic_DNA"/>
</dbReference>
<keyword evidence="5" id="KW-0677">Repeat</keyword>
<feature type="repeat" description="Solcar" evidence="9">
    <location>
        <begin position="10"/>
        <end position="95"/>
    </location>
</feature>
<evidence type="ECO:0000256" key="8">
    <source>
        <dbReference type="ARBA" id="ARBA00023136"/>
    </source>
</evidence>
<dbReference type="InterPro" id="IPR018108">
    <property type="entry name" value="MCP_transmembrane"/>
</dbReference>
<evidence type="ECO:0000256" key="9">
    <source>
        <dbReference type="PROSITE-ProRule" id="PRU00282"/>
    </source>
</evidence>
<protein>
    <recommendedName>
        <fullName evidence="14">Mitochondrial carrier</fullName>
    </recommendedName>
</protein>
<keyword evidence="4 9" id="KW-0812">Transmembrane</keyword>
<evidence type="ECO:0000256" key="3">
    <source>
        <dbReference type="ARBA" id="ARBA00022448"/>
    </source>
</evidence>
<dbReference type="Proteomes" id="UP000054166">
    <property type="component" value="Unassembled WGS sequence"/>
</dbReference>
<dbReference type="InParanoid" id="A0A0C3F5V7"/>
<comment type="subcellular location">
    <subcellularLocation>
        <location evidence="1">Mitochondrion membrane</location>
        <topology evidence="1">Multi-pass membrane protein</topology>
    </subcellularLocation>
</comment>
<dbReference type="InterPro" id="IPR050567">
    <property type="entry name" value="Mitochondrial_Carrier"/>
</dbReference>
<evidence type="ECO:0000256" key="10">
    <source>
        <dbReference type="RuleBase" id="RU000488"/>
    </source>
</evidence>
<dbReference type="PROSITE" id="PS50920">
    <property type="entry name" value="SOLCAR"/>
    <property type="match status" value="3"/>
</dbReference>
<evidence type="ECO:0000256" key="6">
    <source>
        <dbReference type="ARBA" id="ARBA00022989"/>
    </source>
</evidence>
<evidence type="ECO:0000313" key="13">
    <source>
        <dbReference type="Proteomes" id="UP000054166"/>
    </source>
</evidence>
<evidence type="ECO:0000313" key="12">
    <source>
        <dbReference type="EMBL" id="KIM75409.1"/>
    </source>
</evidence>
<reference evidence="13" key="2">
    <citation type="submission" date="2015-01" db="EMBL/GenBank/DDBJ databases">
        <title>Evolutionary Origins and Diversification of the Mycorrhizal Mutualists.</title>
        <authorList>
            <consortium name="DOE Joint Genome Institute"/>
            <consortium name="Mycorrhizal Genomics Consortium"/>
            <person name="Kohler A."/>
            <person name="Kuo A."/>
            <person name="Nagy L.G."/>
            <person name="Floudas D."/>
            <person name="Copeland A."/>
            <person name="Barry K.W."/>
            <person name="Cichocki N."/>
            <person name="Veneault-Fourrey C."/>
            <person name="LaButti K."/>
            <person name="Lindquist E.A."/>
            <person name="Lipzen A."/>
            <person name="Lundell T."/>
            <person name="Morin E."/>
            <person name="Murat C."/>
            <person name="Riley R."/>
            <person name="Ohm R."/>
            <person name="Sun H."/>
            <person name="Tunlid A."/>
            <person name="Henrissat B."/>
            <person name="Grigoriev I.V."/>
            <person name="Hibbett D.S."/>
            <person name="Martin F."/>
        </authorList>
    </citation>
    <scope>NUCLEOTIDE SEQUENCE [LARGE SCALE GENOMIC DNA]</scope>
    <source>
        <strain evidence="13">F 1598</strain>
    </source>
</reference>
<evidence type="ECO:0000256" key="4">
    <source>
        <dbReference type="ARBA" id="ARBA00022692"/>
    </source>
</evidence>
<evidence type="ECO:0008006" key="14">
    <source>
        <dbReference type="Google" id="ProtNLM"/>
    </source>
</evidence>
<reference evidence="12 13" key="1">
    <citation type="submission" date="2014-04" db="EMBL/GenBank/DDBJ databases">
        <authorList>
            <consortium name="DOE Joint Genome Institute"/>
            <person name="Kuo A."/>
            <person name="Tarkka M."/>
            <person name="Buscot F."/>
            <person name="Kohler A."/>
            <person name="Nagy L.G."/>
            <person name="Floudas D."/>
            <person name="Copeland A."/>
            <person name="Barry K.W."/>
            <person name="Cichocki N."/>
            <person name="Veneault-Fourrey C."/>
            <person name="LaButti K."/>
            <person name="Lindquist E.A."/>
            <person name="Lipzen A."/>
            <person name="Lundell T."/>
            <person name="Morin E."/>
            <person name="Murat C."/>
            <person name="Sun H."/>
            <person name="Tunlid A."/>
            <person name="Henrissat B."/>
            <person name="Grigoriev I.V."/>
            <person name="Hibbett D.S."/>
            <person name="Martin F."/>
            <person name="Nordberg H.P."/>
            <person name="Cantor M.N."/>
            <person name="Hua S.X."/>
        </authorList>
    </citation>
    <scope>NUCLEOTIDE SEQUENCE [LARGE SCALE GENOMIC DNA]</scope>
    <source>
        <strain evidence="12 13">F 1598</strain>
    </source>
</reference>
<dbReference type="GO" id="GO:1990575">
    <property type="term" value="P:mitochondrial L-ornithine transmembrane transport"/>
    <property type="evidence" value="ECO:0007669"/>
    <property type="project" value="TreeGrafter"/>
</dbReference>
<dbReference type="AlphaFoldDB" id="A0A0C3F5V7"/>
<keyword evidence="13" id="KW-1185">Reference proteome</keyword>
<keyword evidence="8 9" id="KW-0472">Membrane</keyword>
<sequence length="319" mass="34323">MGETYTAAGTIRLVGALAGVGSGLTKVAVGHGFDTIKTRMQCSPPGTYAGAIDVLKKLIQHEGVSALYKGATPPAVAWAAIDSVLLGSLYNYRLILRRHGMTEPTPEKGVERLSLLGHGIAGLGAGLTSALVATPVELLKVNLQLQSQRSSLDRQFKGPVDCIRQVVRAQGIRGLWTGSTGSFIVRGNMFWMFMSFEAFMRGFSALEGTQYEISTGLSNFLSGGLASFVFWAFAIPADNVKNRMMSQPLLSSIGPRDRSTRLPRRSFLSIARDIHAEEGVRGFLRGLGPTFLRAFPSNASALFVYEGILNGLGAEKTRH</sequence>
<gene>
    <name evidence="12" type="ORF">PILCRDRAFT_827330</name>
</gene>
<feature type="transmembrane region" description="Helical" evidence="11">
    <location>
        <begin position="213"/>
        <end position="235"/>
    </location>
</feature>
<dbReference type="HOGENOM" id="CLU_015166_16_4_1"/>
<feature type="transmembrane region" description="Helical" evidence="11">
    <location>
        <begin position="174"/>
        <end position="193"/>
    </location>
</feature>
<proteinExistence type="inferred from homology"/>
<evidence type="ECO:0000256" key="7">
    <source>
        <dbReference type="ARBA" id="ARBA00023128"/>
    </source>
</evidence>
<evidence type="ECO:0000256" key="5">
    <source>
        <dbReference type="ARBA" id="ARBA00022737"/>
    </source>
</evidence>
<dbReference type="Pfam" id="PF00153">
    <property type="entry name" value="Mito_carr"/>
    <property type="match status" value="3"/>
</dbReference>
<accession>A0A0C3F5V7</accession>
<organism evidence="12 13">
    <name type="scientific">Piloderma croceum (strain F 1598)</name>
    <dbReference type="NCBI Taxonomy" id="765440"/>
    <lineage>
        <taxon>Eukaryota</taxon>
        <taxon>Fungi</taxon>
        <taxon>Dikarya</taxon>
        <taxon>Basidiomycota</taxon>
        <taxon>Agaricomycotina</taxon>
        <taxon>Agaricomycetes</taxon>
        <taxon>Agaricomycetidae</taxon>
        <taxon>Atheliales</taxon>
        <taxon>Atheliaceae</taxon>
        <taxon>Piloderma</taxon>
    </lineage>
</organism>
<dbReference type="InterPro" id="IPR023395">
    <property type="entry name" value="MCP_dom_sf"/>
</dbReference>
<keyword evidence="7" id="KW-0496">Mitochondrion</keyword>
<dbReference type="PANTHER" id="PTHR45624:SF57">
    <property type="entry name" value="MITOCHONDRIAL SUBSTRATE CARRIER FAMILY PROTEIN L"/>
    <property type="match status" value="1"/>
</dbReference>
<dbReference type="SUPFAM" id="SSF103506">
    <property type="entry name" value="Mitochondrial carrier"/>
    <property type="match status" value="1"/>
</dbReference>
<dbReference type="GO" id="GO:0031966">
    <property type="term" value="C:mitochondrial membrane"/>
    <property type="evidence" value="ECO:0007669"/>
    <property type="project" value="UniProtKB-SubCell"/>
</dbReference>
<keyword evidence="3 10" id="KW-0813">Transport</keyword>